<dbReference type="SUPFAM" id="SSF55957">
    <property type="entry name" value="Phosphoglucomutase, C-terminal domain"/>
    <property type="match status" value="1"/>
</dbReference>
<dbReference type="Gene3D" id="3.30.310.50">
    <property type="entry name" value="Alpha-D-phosphohexomutase, C-terminal domain"/>
    <property type="match status" value="1"/>
</dbReference>
<dbReference type="GO" id="GO:0006048">
    <property type="term" value="P:UDP-N-acetylglucosamine biosynthetic process"/>
    <property type="evidence" value="ECO:0007669"/>
    <property type="project" value="TreeGrafter"/>
</dbReference>
<evidence type="ECO:0000256" key="3">
    <source>
        <dbReference type="ARBA" id="ARBA00022553"/>
    </source>
</evidence>
<evidence type="ECO:0000259" key="9">
    <source>
        <dbReference type="Pfam" id="PF02879"/>
    </source>
</evidence>
<dbReference type="PANTHER" id="PTHR42946:SF1">
    <property type="entry name" value="PHOSPHOGLUCOMUTASE (ALPHA-D-GLUCOSE-1,6-BISPHOSPHATE-DEPENDENT)"/>
    <property type="match status" value="1"/>
</dbReference>
<keyword evidence="6" id="KW-0413">Isomerase</keyword>
<evidence type="ECO:0000313" key="11">
    <source>
        <dbReference type="EMBL" id="KAG9392455.1"/>
    </source>
</evidence>
<evidence type="ECO:0000259" key="10">
    <source>
        <dbReference type="Pfam" id="PF02880"/>
    </source>
</evidence>
<dbReference type="PRINTS" id="PR00509">
    <property type="entry name" value="PGMPMM"/>
</dbReference>
<dbReference type="InterPro" id="IPR005846">
    <property type="entry name" value="A-D-PHexomutase_a/b/a-III"/>
</dbReference>
<keyword evidence="12" id="KW-1185">Reference proteome</keyword>
<dbReference type="InterPro" id="IPR005843">
    <property type="entry name" value="A-D-PHexomutase_C"/>
</dbReference>
<protein>
    <submittedName>
        <fullName evidence="11">Phosphoacetylglucosamine mutase</fullName>
    </submittedName>
</protein>
<comment type="caution">
    <text evidence="11">The sequence shown here is derived from an EMBL/GenBank/DDBJ whole genome shotgun (WGS) entry which is preliminary data.</text>
</comment>
<sequence>MAEQDNTYPLMVTISGIRGIADKSLTTGVVERYAGAFGAFIHENHSAEVKRIIVCGRDSRVSGPEISATVHKLLTAQGWTVWDIGIVPTPTVQYMVKKHSLAGGIVITSSHNPKQWNGLKFVGPDSLFLSPDACAEIFKDDAPRSVNTTHEGHVILIDDAAQQHVDDLLRLPVVPVEDIKGRHFTVALDTVCGAGGPIMRTLLEQLGATVLGQNLETSGLFPRDPEPTAANLAEFCKFVEQSDADLGIAVDPDVDRCVLIDERGVCFGEEFTLAIAVDYILTHVGRKGCVVKNLSSSMMTDVFTAHNGCTMVEAAVGEINVALAMRGCGAVIGGEGNGGVMLPDLHIGRDAPVAATLALAWLAVGGGTMSGRIGAMPHFAIVKHKVPLGNLDADAVLEKARGLDLIPGQSKPTVSTLDGVKLKGDHHWVHVRKSNTEPILRVIAEARSTEEAEDLCERVKESLLAL</sequence>
<dbReference type="InterPro" id="IPR005845">
    <property type="entry name" value="A-D-PHexomutase_a/b/a-II"/>
</dbReference>
<dbReference type="EMBL" id="JAHDYR010000038">
    <property type="protein sequence ID" value="KAG9392455.1"/>
    <property type="molecule type" value="Genomic_DNA"/>
</dbReference>
<dbReference type="PANTHER" id="PTHR42946">
    <property type="entry name" value="PHOSPHOHEXOSE MUTASE"/>
    <property type="match status" value="1"/>
</dbReference>
<dbReference type="GO" id="GO:0005975">
    <property type="term" value="P:carbohydrate metabolic process"/>
    <property type="evidence" value="ECO:0007669"/>
    <property type="project" value="InterPro"/>
</dbReference>
<organism evidence="11 12">
    <name type="scientific">Carpediemonas membranifera</name>
    <dbReference type="NCBI Taxonomy" id="201153"/>
    <lineage>
        <taxon>Eukaryota</taxon>
        <taxon>Metamonada</taxon>
        <taxon>Carpediemonas-like organisms</taxon>
        <taxon>Carpediemonas</taxon>
    </lineage>
</organism>
<evidence type="ECO:0000256" key="5">
    <source>
        <dbReference type="ARBA" id="ARBA00022842"/>
    </source>
</evidence>
<dbReference type="Pfam" id="PF00408">
    <property type="entry name" value="PGM_PMM_IV"/>
    <property type="match status" value="1"/>
</dbReference>
<accession>A0A8J6E8V6</accession>
<evidence type="ECO:0000256" key="4">
    <source>
        <dbReference type="ARBA" id="ARBA00022723"/>
    </source>
</evidence>
<feature type="domain" description="Alpha-D-phosphohexomutase C-terminal" evidence="7">
    <location>
        <begin position="416"/>
        <end position="461"/>
    </location>
</feature>
<dbReference type="Pfam" id="PF02880">
    <property type="entry name" value="PGM_PMM_III"/>
    <property type="match status" value="1"/>
</dbReference>
<dbReference type="InterPro" id="IPR016055">
    <property type="entry name" value="A-D-PHexomutase_a/b/a-I/II/III"/>
</dbReference>
<dbReference type="Pfam" id="PF02879">
    <property type="entry name" value="PGM_PMM_II"/>
    <property type="match status" value="1"/>
</dbReference>
<dbReference type="InterPro" id="IPR050060">
    <property type="entry name" value="Phosphoglucosamine_mutase"/>
</dbReference>
<feature type="domain" description="Alpha-D-phosphohexomutase alpha/beta/alpha" evidence="9">
    <location>
        <begin position="173"/>
        <end position="264"/>
    </location>
</feature>
<keyword evidence="5" id="KW-0460">Magnesium</keyword>
<dbReference type="InterPro" id="IPR005841">
    <property type="entry name" value="Alpha-D-phosphohexomutase_SF"/>
</dbReference>
<reference evidence="11" key="1">
    <citation type="submission" date="2021-05" db="EMBL/GenBank/DDBJ databases">
        <title>A free-living protist that lacks canonical eukaryotic 1 DNA replication and segregation systems.</title>
        <authorList>
            <person name="Salas-Leiva D.E."/>
            <person name="Tromer E.C."/>
            <person name="Curtis B.A."/>
            <person name="Jerlstrom-Hultqvist J."/>
            <person name="Kolisko M."/>
            <person name="Yi Z."/>
            <person name="Salas-Leiva J.S."/>
            <person name="Gallot-Lavallee L."/>
            <person name="Kops G.J.P.L."/>
            <person name="Archibald J.M."/>
            <person name="Simpson A.G.B."/>
            <person name="Roger A.J."/>
        </authorList>
    </citation>
    <scope>NUCLEOTIDE SEQUENCE</scope>
    <source>
        <strain evidence="11">BICM</strain>
    </source>
</reference>
<name>A0A8J6E8V6_9EUKA</name>
<evidence type="ECO:0000313" key="12">
    <source>
        <dbReference type="Proteomes" id="UP000717585"/>
    </source>
</evidence>
<dbReference type="GO" id="GO:0005829">
    <property type="term" value="C:cytosol"/>
    <property type="evidence" value="ECO:0007669"/>
    <property type="project" value="TreeGrafter"/>
</dbReference>
<evidence type="ECO:0000256" key="1">
    <source>
        <dbReference type="ARBA" id="ARBA00001946"/>
    </source>
</evidence>
<dbReference type="InterPro" id="IPR005844">
    <property type="entry name" value="A-D-PHexomutase_a/b/a-I"/>
</dbReference>
<gene>
    <name evidence="11" type="ORF">J8273_5447</name>
</gene>
<evidence type="ECO:0000259" key="7">
    <source>
        <dbReference type="Pfam" id="PF00408"/>
    </source>
</evidence>
<keyword evidence="3" id="KW-0597">Phosphoprotein</keyword>
<dbReference type="GO" id="GO:0008966">
    <property type="term" value="F:phosphoglucosamine mutase activity"/>
    <property type="evidence" value="ECO:0007669"/>
    <property type="project" value="TreeGrafter"/>
</dbReference>
<evidence type="ECO:0000256" key="6">
    <source>
        <dbReference type="ARBA" id="ARBA00023235"/>
    </source>
</evidence>
<dbReference type="GO" id="GO:0004615">
    <property type="term" value="F:phosphomannomutase activity"/>
    <property type="evidence" value="ECO:0007669"/>
    <property type="project" value="TreeGrafter"/>
</dbReference>
<comment type="similarity">
    <text evidence="2">Belongs to the phosphohexose mutase family.</text>
</comment>
<evidence type="ECO:0000259" key="8">
    <source>
        <dbReference type="Pfam" id="PF02878"/>
    </source>
</evidence>
<dbReference type="SUPFAM" id="SSF53738">
    <property type="entry name" value="Phosphoglucomutase, first 3 domains"/>
    <property type="match status" value="3"/>
</dbReference>
<dbReference type="GO" id="GO:0046872">
    <property type="term" value="F:metal ion binding"/>
    <property type="evidence" value="ECO:0007669"/>
    <property type="project" value="UniProtKB-KW"/>
</dbReference>
<comment type="cofactor">
    <cofactor evidence="1">
        <name>Mg(2+)</name>
        <dbReference type="ChEBI" id="CHEBI:18420"/>
    </cofactor>
</comment>
<feature type="domain" description="Alpha-D-phosphohexomutase alpha/beta/alpha" evidence="10">
    <location>
        <begin position="272"/>
        <end position="373"/>
    </location>
</feature>
<keyword evidence="4" id="KW-0479">Metal-binding</keyword>
<evidence type="ECO:0000256" key="2">
    <source>
        <dbReference type="ARBA" id="ARBA00010231"/>
    </source>
</evidence>
<dbReference type="Gene3D" id="3.40.120.10">
    <property type="entry name" value="Alpha-D-Glucose-1,6-Bisphosphate, subunit A, domain 3"/>
    <property type="match status" value="3"/>
</dbReference>
<dbReference type="Pfam" id="PF02878">
    <property type="entry name" value="PGM_PMM_I"/>
    <property type="match status" value="1"/>
</dbReference>
<dbReference type="OrthoDB" id="14210at2759"/>
<proteinExistence type="inferred from homology"/>
<feature type="domain" description="Alpha-D-phosphohexomutase alpha/beta/alpha" evidence="8">
    <location>
        <begin position="15"/>
        <end position="138"/>
    </location>
</feature>
<dbReference type="Proteomes" id="UP000717585">
    <property type="component" value="Unassembled WGS sequence"/>
</dbReference>
<dbReference type="InterPro" id="IPR036900">
    <property type="entry name" value="A-D-PHexomutase_C_sf"/>
</dbReference>
<dbReference type="AlphaFoldDB" id="A0A8J6E8V6"/>